<dbReference type="EMBL" id="KZ293791">
    <property type="protein sequence ID" value="PBK79291.1"/>
    <property type="molecule type" value="Genomic_DNA"/>
</dbReference>
<gene>
    <name evidence="2" type="ORF">ARMGADRAFT_1093292</name>
</gene>
<protein>
    <submittedName>
        <fullName evidence="2">Uncharacterized protein</fullName>
    </submittedName>
</protein>
<evidence type="ECO:0000313" key="3">
    <source>
        <dbReference type="Proteomes" id="UP000217790"/>
    </source>
</evidence>
<accession>A0A2H3C891</accession>
<keyword evidence="3" id="KW-1185">Reference proteome</keyword>
<dbReference type="InParanoid" id="A0A2H3C891"/>
<dbReference type="Proteomes" id="UP000217790">
    <property type="component" value="Unassembled WGS sequence"/>
</dbReference>
<dbReference type="OMA" id="RREANCI"/>
<dbReference type="OrthoDB" id="3107718at2759"/>
<evidence type="ECO:0000256" key="1">
    <source>
        <dbReference type="SAM" id="MobiDB-lite"/>
    </source>
</evidence>
<reference evidence="3" key="1">
    <citation type="journal article" date="2017" name="Nat. Ecol. Evol.">
        <title>Genome expansion and lineage-specific genetic innovations in the forest pathogenic fungi Armillaria.</title>
        <authorList>
            <person name="Sipos G."/>
            <person name="Prasanna A.N."/>
            <person name="Walter M.C."/>
            <person name="O'Connor E."/>
            <person name="Balint B."/>
            <person name="Krizsan K."/>
            <person name="Kiss B."/>
            <person name="Hess J."/>
            <person name="Varga T."/>
            <person name="Slot J."/>
            <person name="Riley R."/>
            <person name="Boka B."/>
            <person name="Rigling D."/>
            <person name="Barry K."/>
            <person name="Lee J."/>
            <person name="Mihaltcheva S."/>
            <person name="LaButti K."/>
            <person name="Lipzen A."/>
            <person name="Waldron R."/>
            <person name="Moloney N.M."/>
            <person name="Sperisen C."/>
            <person name="Kredics L."/>
            <person name="Vagvoelgyi C."/>
            <person name="Patrignani A."/>
            <person name="Fitzpatrick D."/>
            <person name="Nagy I."/>
            <person name="Doyle S."/>
            <person name="Anderson J.B."/>
            <person name="Grigoriev I.V."/>
            <person name="Gueldener U."/>
            <person name="Muensterkoetter M."/>
            <person name="Nagy L.G."/>
        </authorList>
    </citation>
    <scope>NUCLEOTIDE SEQUENCE [LARGE SCALE GENOMIC DNA]</scope>
    <source>
        <strain evidence="3">Ar21-2</strain>
    </source>
</reference>
<sequence length="206" mass="23326">MTRCTSTFRERKVRILPRDDKHAHLLRRAGHLRCSRQRQDVGCIGAGRKHAREDIDFSDQPVVLGSTLRCCRIPTTSTLQEPDFALRRVSSGCDGRKKGTQGRRKEDDHGCSISFRSACVRPILKSPAMSTSVCRNLFLLQDNESSYCEQGQHRGRLEEGLKGISMIEETPARMSPTLFHWTTPQAQDRMLQRCSSNSSPPSVKQR</sequence>
<proteinExistence type="predicted"/>
<organism evidence="2 3">
    <name type="scientific">Armillaria gallica</name>
    <name type="common">Bulbous honey fungus</name>
    <name type="synonym">Armillaria bulbosa</name>
    <dbReference type="NCBI Taxonomy" id="47427"/>
    <lineage>
        <taxon>Eukaryota</taxon>
        <taxon>Fungi</taxon>
        <taxon>Dikarya</taxon>
        <taxon>Basidiomycota</taxon>
        <taxon>Agaricomycotina</taxon>
        <taxon>Agaricomycetes</taxon>
        <taxon>Agaricomycetidae</taxon>
        <taxon>Agaricales</taxon>
        <taxon>Marasmiineae</taxon>
        <taxon>Physalacriaceae</taxon>
        <taxon>Armillaria</taxon>
    </lineage>
</organism>
<feature type="region of interest" description="Disordered" evidence="1">
    <location>
        <begin position="90"/>
        <end position="109"/>
    </location>
</feature>
<evidence type="ECO:0000313" key="2">
    <source>
        <dbReference type="EMBL" id="PBK79291.1"/>
    </source>
</evidence>
<dbReference type="AlphaFoldDB" id="A0A2H3C891"/>
<name>A0A2H3C891_ARMGA</name>